<reference evidence="2" key="5">
    <citation type="journal article" date="2021" name="G3 (Bethesda)">
        <title>Aegilops tauschii genome assembly Aet v5.0 features greater sequence contiguity and improved annotation.</title>
        <authorList>
            <person name="Wang L."/>
            <person name="Zhu T."/>
            <person name="Rodriguez J.C."/>
            <person name="Deal K.R."/>
            <person name="Dubcovsky J."/>
            <person name="McGuire P.E."/>
            <person name="Lux T."/>
            <person name="Spannagl M."/>
            <person name="Mayer K.F.X."/>
            <person name="Baldrich P."/>
            <person name="Meyers B.C."/>
            <person name="Huo N."/>
            <person name="Gu Y.Q."/>
            <person name="Zhou H."/>
            <person name="Devos K.M."/>
            <person name="Bennetzen J.L."/>
            <person name="Unver T."/>
            <person name="Budak H."/>
            <person name="Gulick P.J."/>
            <person name="Galiba G."/>
            <person name="Kalapos B."/>
            <person name="Nelson D.R."/>
            <person name="Li P."/>
            <person name="You F.M."/>
            <person name="Luo M.C."/>
            <person name="Dvorak J."/>
        </authorList>
    </citation>
    <scope>NUCLEOTIDE SEQUENCE [LARGE SCALE GENOMIC DNA]</scope>
    <source>
        <strain evidence="2">cv. AL8/78</strain>
    </source>
</reference>
<accession>A0A453S0Y6</accession>
<name>A0A453S0Y6_AEGTS</name>
<reference evidence="3" key="1">
    <citation type="journal article" date="2014" name="Science">
        <title>Ancient hybridizations among the ancestral genomes of bread wheat.</title>
        <authorList>
            <consortium name="International Wheat Genome Sequencing Consortium,"/>
            <person name="Marcussen T."/>
            <person name="Sandve S.R."/>
            <person name="Heier L."/>
            <person name="Spannagl M."/>
            <person name="Pfeifer M."/>
            <person name="Jakobsen K.S."/>
            <person name="Wulff B.B."/>
            <person name="Steuernagel B."/>
            <person name="Mayer K.F."/>
            <person name="Olsen O.A."/>
        </authorList>
    </citation>
    <scope>NUCLEOTIDE SEQUENCE [LARGE SCALE GENOMIC DNA]</scope>
    <source>
        <strain evidence="3">cv. AL8/78</strain>
    </source>
</reference>
<reference evidence="3" key="2">
    <citation type="journal article" date="2017" name="Nat. Plants">
        <title>The Aegilops tauschii genome reveals multiple impacts of transposons.</title>
        <authorList>
            <person name="Zhao G."/>
            <person name="Zou C."/>
            <person name="Li K."/>
            <person name="Wang K."/>
            <person name="Li T."/>
            <person name="Gao L."/>
            <person name="Zhang X."/>
            <person name="Wang H."/>
            <person name="Yang Z."/>
            <person name="Liu X."/>
            <person name="Jiang W."/>
            <person name="Mao L."/>
            <person name="Kong X."/>
            <person name="Jiao Y."/>
            <person name="Jia J."/>
        </authorList>
    </citation>
    <scope>NUCLEOTIDE SEQUENCE [LARGE SCALE GENOMIC DNA]</scope>
    <source>
        <strain evidence="3">cv. AL8/78</strain>
    </source>
</reference>
<sequence>ARLRPTPRSLIISLSQVPSVHTSPVSPPFSATTPPPPPPRLLQERTSSSKSATRCSRAWLARSIVCWSGEENGGGHNAGGSGDAAPPRRMLVCQDVHAARAGGAMLRWLLSGSWISR</sequence>
<evidence type="ECO:0000313" key="2">
    <source>
        <dbReference type="EnsemblPlants" id="AET7Gv20778100.14"/>
    </source>
</evidence>
<dbReference type="Gramene" id="AET7Gv20778100.14">
    <property type="protein sequence ID" value="AET7Gv20778100.14"/>
    <property type="gene ID" value="AET7Gv20778100"/>
</dbReference>
<evidence type="ECO:0000313" key="3">
    <source>
        <dbReference type="Proteomes" id="UP000015105"/>
    </source>
</evidence>
<feature type="compositionally biased region" description="Low complexity" evidence="1">
    <location>
        <begin position="15"/>
        <end position="32"/>
    </location>
</feature>
<keyword evidence="3" id="KW-1185">Reference proteome</keyword>
<dbReference type="AlphaFoldDB" id="A0A453S0Y6"/>
<evidence type="ECO:0000256" key="1">
    <source>
        <dbReference type="SAM" id="MobiDB-lite"/>
    </source>
</evidence>
<feature type="compositionally biased region" description="Polar residues" evidence="1">
    <location>
        <begin position="44"/>
        <end position="54"/>
    </location>
</feature>
<organism evidence="2 3">
    <name type="scientific">Aegilops tauschii subsp. strangulata</name>
    <name type="common">Goatgrass</name>
    <dbReference type="NCBI Taxonomy" id="200361"/>
    <lineage>
        <taxon>Eukaryota</taxon>
        <taxon>Viridiplantae</taxon>
        <taxon>Streptophyta</taxon>
        <taxon>Embryophyta</taxon>
        <taxon>Tracheophyta</taxon>
        <taxon>Spermatophyta</taxon>
        <taxon>Magnoliopsida</taxon>
        <taxon>Liliopsida</taxon>
        <taxon>Poales</taxon>
        <taxon>Poaceae</taxon>
        <taxon>BOP clade</taxon>
        <taxon>Pooideae</taxon>
        <taxon>Triticodae</taxon>
        <taxon>Triticeae</taxon>
        <taxon>Triticinae</taxon>
        <taxon>Aegilops</taxon>
    </lineage>
</organism>
<proteinExistence type="predicted"/>
<reference evidence="2" key="4">
    <citation type="submission" date="2019-03" db="UniProtKB">
        <authorList>
            <consortium name="EnsemblPlants"/>
        </authorList>
    </citation>
    <scope>IDENTIFICATION</scope>
</reference>
<reference evidence="2" key="3">
    <citation type="journal article" date="2017" name="Nature">
        <title>Genome sequence of the progenitor of the wheat D genome Aegilops tauschii.</title>
        <authorList>
            <person name="Luo M.C."/>
            <person name="Gu Y.Q."/>
            <person name="Puiu D."/>
            <person name="Wang H."/>
            <person name="Twardziok S.O."/>
            <person name="Deal K.R."/>
            <person name="Huo N."/>
            <person name="Zhu T."/>
            <person name="Wang L."/>
            <person name="Wang Y."/>
            <person name="McGuire P.E."/>
            <person name="Liu S."/>
            <person name="Long H."/>
            <person name="Ramasamy R.K."/>
            <person name="Rodriguez J.C."/>
            <person name="Van S.L."/>
            <person name="Yuan L."/>
            <person name="Wang Z."/>
            <person name="Xia Z."/>
            <person name="Xiao L."/>
            <person name="Anderson O.D."/>
            <person name="Ouyang S."/>
            <person name="Liang Y."/>
            <person name="Zimin A.V."/>
            <person name="Pertea G."/>
            <person name="Qi P."/>
            <person name="Bennetzen J.L."/>
            <person name="Dai X."/>
            <person name="Dawson M.W."/>
            <person name="Muller H.G."/>
            <person name="Kugler K."/>
            <person name="Rivarola-Duarte L."/>
            <person name="Spannagl M."/>
            <person name="Mayer K.F.X."/>
            <person name="Lu F.H."/>
            <person name="Bevan M.W."/>
            <person name="Leroy P."/>
            <person name="Li P."/>
            <person name="You F.M."/>
            <person name="Sun Q."/>
            <person name="Liu Z."/>
            <person name="Lyons E."/>
            <person name="Wicker T."/>
            <person name="Salzberg S.L."/>
            <person name="Devos K.M."/>
            <person name="Dvorak J."/>
        </authorList>
    </citation>
    <scope>NUCLEOTIDE SEQUENCE [LARGE SCALE GENOMIC DNA]</scope>
    <source>
        <strain evidence="2">cv. AL8/78</strain>
    </source>
</reference>
<dbReference type="EnsemblPlants" id="AET7Gv20778100.14">
    <property type="protein sequence ID" value="AET7Gv20778100.14"/>
    <property type="gene ID" value="AET7Gv20778100"/>
</dbReference>
<dbReference type="Proteomes" id="UP000015105">
    <property type="component" value="Chromosome 7D"/>
</dbReference>
<feature type="region of interest" description="Disordered" evidence="1">
    <location>
        <begin position="14"/>
        <end position="55"/>
    </location>
</feature>
<protein>
    <submittedName>
        <fullName evidence="2">Uncharacterized protein</fullName>
    </submittedName>
</protein>